<dbReference type="InterPro" id="IPR003115">
    <property type="entry name" value="ParB_N"/>
</dbReference>
<sequence>MAAVKRGLGKGLSALITDDLEQEITDKSKGIVKININEVGPNKEQPRKKFDEDQLQELSDSIKQYGVIQPLIVIKKNKYYEIVAGERRWRAAKLAGLKEVPVIIKGYTPREKLEVSLIENIQRENLNPIEEAFAYQKLINDFKLKQDDVAEKVSKSRSAIANSMRLLNLDERVQRMIVDEMISSGHARALLAIKDGEIQYNIANRVFDEKLSVRDTEKLIKSITKPKLPKKESRNDEALSAIYKDVEERFKEILGTKVTINRKSKKKGKIEIEYYSDDELERLIELINSIKEG</sequence>
<dbReference type="EMBL" id="CP058561">
    <property type="protein sequence ID" value="QUH29349.1"/>
    <property type="molecule type" value="Genomic_DNA"/>
</dbReference>
<dbReference type="GO" id="GO:0007059">
    <property type="term" value="P:chromosome segregation"/>
    <property type="evidence" value="ECO:0007669"/>
    <property type="project" value="UniProtKB-KW"/>
</dbReference>
<dbReference type="GO" id="GO:0009295">
    <property type="term" value="C:nucleoid"/>
    <property type="evidence" value="ECO:0007669"/>
    <property type="project" value="UniProtKB-SubCell"/>
</dbReference>
<dbReference type="GO" id="GO:0045881">
    <property type="term" value="P:positive regulation of sporulation resulting in formation of a cellular spore"/>
    <property type="evidence" value="ECO:0007669"/>
    <property type="project" value="TreeGrafter"/>
</dbReference>
<dbReference type="Gene3D" id="3.90.1530.30">
    <property type="match status" value="1"/>
</dbReference>
<dbReference type="SUPFAM" id="SSF110849">
    <property type="entry name" value="ParB/Sulfiredoxin"/>
    <property type="match status" value="1"/>
</dbReference>
<protein>
    <submittedName>
        <fullName evidence="6">ParB/RepB/Spo0J family partition protein</fullName>
    </submittedName>
</protein>
<dbReference type="FunFam" id="1.10.10.2830:FF:000001">
    <property type="entry name" value="Chromosome partitioning protein ParB"/>
    <property type="match status" value="1"/>
</dbReference>
<evidence type="ECO:0000259" key="5">
    <source>
        <dbReference type="SMART" id="SM00470"/>
    </source>
</evidence>
<dbReference type="Pfam" id="PF23552">
    <property type="entry name" value="ParB_C"/>
    <property type="match status" value="1"/>
</dbReference>
<dbReference type="PANTHER" id="PTHR33375">
    <property type="entry name" value="CHROMOSOME-PARTITIONING PROTEIN PARB-RELATED"/>
    <property type="match status" value="1"/>
</dbReference>
<dbReference type="InterPro" id="IPR041468">
    <property type="entry name" value="HTH_ParB/Spo0J"/>
</dbReference>
<dbReference type="KEGG" id="vgu:HYG85_10580"/>
<evidence type="ECO:0000256" key="2">
    <source>
        <dbReference type="ARBA" id="ARBA00006295"/>
    </source>
</evidence>
<dbReference type="Proteomes" id="UP000677305">
    <property type="component" value="Chromosome"/>
</dbReference>
<keyword evidence="4" id="KW-0238">DNA-binding</keyword>
<dbReference type="InterPro" id="IPR004437">
    <property type="entry name" value="ParB/RepB/Spo0J"/>
</dbReference>
<comment type="similarity">
    <text evidence="2">Belongs to the ParB family.</text>
</comment>
<dbReference type="AlphaFoldDB" id="A0A8J8SC58"/>
<dbReference type="InterPro" id="IPR050336">
    <property type="entry name" value="Chromosome_partition/occlusion"/>
</dbReference>
<keyword evidence="7" id="KW-1185">Reference proteome</keyword>
<dbReference type="GO" id="GO:0003677">
    <property type="term" value="F:DNA binding"/>
    <property type="evidence" value="ECO:0007669"/>
    <property type="project" value="UniProtKB-KW"/>
</dbReference>
<organism evidence="6 7">
    <name type="scientific">Vallitalea guaymasensis</name>
    <dbReference type="NCBI Taxonomy" id="1185412"/>
    <lineage>
        <taxon>Bacteria</taxon>
        <taxon>Bacillati</taxon>
        <taxon>Bacillota</taxon>
        <taxon>Clostridia</taxon>
        <taxon>Lachnospirales</taxon>
        <taxon>Vallitaleaceae</taxon>
        <taxon>Vallitalea</taxon>
    </lineage>
</organism>
<dbReference type="SMART" id="SM00470">
    <property type="entry name" value="ParB"/>
    <property type="match status" value="1"/>
</dbReference>
<evidence type="ECO:0000313" key="6">
    <source>
        <dbReference type="EMBL" id="QUH29349.1"/>
    </source>
</evidence>
<dbReference type="FunFam" id="3.90.1530.30:FF:000001">
    <property type="entry name" value="Chromosome partitioning protein ParB"/>
    <property type="match status" value="1"/>
</dbReference>
<accession>A0A8J8SC58</accession>
<evidence type="ECO:0000313" key="7">
    <source>
        <dbReference type="Proteomes" id="UP000677305"/>
    </source>
</evidence>
<comment type="subcellular location">
    <subcellularLocation>
        <location evidence="1">Cytoplasm</location>
        <location evidence="1">Nucleoid</location>
    </subcellularLocation>
</comment>
<dbReference type="Pfam" id="PF17762">
    <property type="entry name" value="HTH_ParB"/>
    <property type="match status" value="1"/>
</dbReference>
<reference evidence="6 7" key="1">
    <citation type="submission" date="2020-07" db="EMBL/GenBank/DDBJ databases">
        <title>Vallitalea guaymasensis genome.</title>
        <authorList>
            <person name="Postec A."/>
        </authorList>
    </citation>
    <scope>NUCLEOTIDE SEQUENCE [LARGE SCALE GENOMIC DNA]</scope>
    <source>
        <strain evidence="6 7">Ra1766G1</strain>
    </source>
</reference>
<dbReference type="NCBIfam" id="TIGR00180">
    <property type="entry name" value="parB_part"/>
    <property type="match status" value="1"/>
</dbReference>
<dbReference type="Pfam" id="PF02195">
    <property type="entry name" value="ParB_N"/>
    <property type="match status" value="1"/>
</dbReference>
<evidence type="ECO:0000256" key="1">
    <source>
        <dbReference type="ARBA" id="ARBA00004453"/>
    </source>
</evidence>
<feature type="domain" description="ParB-like N-terminal" evidence="5">
    <location>
        <begin position="32"/>
        <end position="121"/>
    </location>
</feature>
<gene>
    <name evidence="6" type="ORF">HYG85_10580</name>
</gene>
<dbReference type="RefSeq" id="WP_212693447.1">
    <property type="nucleotide sequence ID" value="NZ_CP058561.1"/>
</dbReference>
<dbReference type="SUPFAM" id="SSF109709">
    <property type="entry name" value="KorB DNA-binding domain-like"/>
    <property type="match status" value="1"/>
</dbReference>
<dbReference type="Gene3D" id="1.10.10.2830">
    <property type="match status" value="1"/>
</dbReference>
<dbReference type="InterPro" id="IPR057240">
    <property type="entry name" value="ParB_dimer_C"/>
</dbReference>
<proteinExistence type="inferred from homology"/>
<evidence type="ECO:0000256" key="3">
    <source>
        <dbReference type="ARBA" id="ARBA00022829"/>
    </source>
</evidence>
<dbReference type="GO" id="GO:0005694">
    <property type="term" value="C:chromosome"/>
    <property type="evidence" value="ECO:0007669"/>
    <property type="project" value="TreeGrafter"/>
</dbReference>
<evidence type="ECO:0000256" key="4">
    <source>
        <dbReference type="ARBA" id="ARBA00023125"/>
    </source>
</evidence>
<dbReference type="PANTHER" id="PTHR33375:SF1">
    <property type="entry name" value="CHROMOSOME-PARTITIONING PROTEIN PARB-RELATED"/>
    <property type="match status" value="1"/>
</dbReference>
<dbReference type="CDD" id="cd16393">
    <property type="entry name" value="SPO0J_N"/>
    <property type="match status" value="1"/>
</dbReference>
<keyword evidence="3" id="KW-0159">Chromosome partition</keyword>
<name>A0A8J8SC58_9FIRM</name>
<dbReference type="InterPro" id="IPR036086">
    <property type="entry name" value="ParB/Sulfiredoxin_sf"/>
</dbReference>